<proteinExistence type="predicted"/>
<dbReference type="EMBL" id="KZ084133">
    <property type="protein sequence ID" value="OSC98912.1"/>
    <property type="molecule type" value="Genomic_DNA"/>
</dbReference>
<reference evidence="1 2" key="1">
    <citation type="journal article" date="2015" name="Biotechnol. Biofuels">
        <title>Enhanced degradation of softwood versus hardwood by the white-rot fungus Pycnoporus coccineus.</title>
        <authorList>
            <person name="Couturier M."/>
            <person name="Navarro D."/>
            <person name="Chevret D."/>
            <person name="Henrissat B."/>
            <person name="Piumi F."/>
            <person name="Ruiz-Duenas F.J."/>
            <person name="Martinez A.T."/>
            <person name="Grigoriev I.V."/>
            <person name="Riley R."/>
            <person name="Lipzen A."/>
            <person name="Berrin J.G."/>
            <person name="Master E.R."/>
            <person name="Rosso M.N."/>
        </authorList>
    </citation>
    <scope>NUCLEOTIDE SEQUENCE [LARGE SCALE GENOMIC DNA]</scope>
    <source>
        <strain evidence="1 2">BRFM310</strain>
    </source>
</reference>
<evidence type="ECO:0000313" key="1">
    <source>
        <dbReference type="EMBL" id="OSC98912.1"/>
    </source>
</evidence>
<organism evidence="1 2">
    <name type="scientific">Trametes coccinea (strain BRFM310)</name>
    <name type="common">Pycnoporus coccineus</name>
    <dbReference type="NCBI Taxonomy" id="1353009"/>
    <lineage>
        <taxon>Eukaryota</taxon>
        <taxon>Fungi</taxon>
        <taxon>Dikarya</taxon>
        <taxon>Basidiomycota</taxon>
        <taxon>Agaricomycotina</taxon>
        <taxon>Agaricomycetes</taxon>
        <taxon>Polyporales</taxon>
        <taxon>Polyporaceae</taxon>
        <taxon>Trametes</taxon>
    </lineage>
</organism>
<keyword evidence="2" id="KW-1185">Reference proteome</keyword>
<sequence>MACGVNEDHVFPQDSYIASSNRLTAYFGTLPSRGRDARTTMALWRPTAPMSNRPLPDLRTRRRHTRHACATMVNFVAFADWLRCLVLPRVLRHGPGWRIAWHCHLRMLLINRRSLSLQGCHASIRDILRLDVATPTTVGDCVHPIWVIAGSRTLILCFGSGLERAVSDGVEEKSTSFHRYGPDCILRVLSGRSRRPQQHGDSDAWGRVDLC</sequence>
<protein>
    <submittedName>
        <fullName evidence="1">Uncharacterized protein</fullName>
    </submittedName>
</protein>
<accession>A0A1Y2IEG5</accession>
<evidence type="ECO:0000313" key="2">
    <source>
        <dbReference type="Proteomes" id="UP000193067"/>
    </source>
</evidence>
<dbReference type="Proteomes" id="UP000193067">
    <property type="component" value="Unassembled WGS sequence"/>
</dbReference>
<dbReference type="OrthoDB" id="10574041at2759"/>
<dbReference type="AlphaFoldDB" id="A0A1Y2IEG5"/>
<gene>
    <name evidence="1" type="ORF">PYCCODRAFT_909889</name>
</gene>
<name>A0A1Y2IEG5_TRAC3</name>